<dbReference type="PROSITE" id="PS01274">
    <property type="entry name" value="COA_TRANSF_2"/>
    <property type="match status" value="1"/>
</dbReference>
<dbReference type="OrthoDB" id="9778604at2"/>
<dbReference type="Proteomes" id="UP000217065">
    <property type="component" value="Unassembled WGS sequence"/>
</dbReference>
<sequence>MTLSTREFIAKRAEMEIEDGNYVNLGIGIPTLVANFISPNKTVVLQSENGLLGIGPYPTKDQVDPDLINAGKETVTTIPGSAFFTSAESFAMIRGGHIDVAILGGMEVSETGDLANWMIPGKMIKGMGGAMDLVHGAKKIIVIMDHVAKDGSPKIKKECTLPLTGKGVVNMIITDRAVIEVTEQGLVLKEVFEGHTIQGVVEATEADLNVENVKENVSF</sequence>
<evidence type="ECO:0000256" key="2">
    <source>
        <dbReference type="ARBA" id="ARBA00022679"/>
    </source>
</evidence>
<evidence type="ECO:0000313" key="7">
    <source>
        <dbReference type="EMBL" id="OZS77167.1"/>
    </source>
</evidence>
<dbReference type="NCBIfam" id="TIGR02428">
    <property type="entry name" value="pcaJ_scoB_fam"/>
    <property type="match status" value="1"/>
</dbReference>
<dbReference type="InterPro" id="IPR004165">
    <property type="entry name" value="CoA_trans_fam_I"/>
</dbReference>
<keyword evidence="8" id="KW-1185">Reference proteome</keyword>
<evidence type="ECO:0000256" key="1">
    <source>
        <dbReference type="ARBA" id="ARBA00007047"/>
    </source>
</evidence>
<evidence type="ECO:0000313" key="8">
    <source>
        <dbReference type="Proteomes" id="UP000217065"/>
    </source>
</evidence>
<evidence type="ECO:0000256" key="6">
    <source>
        <dbReference type="ARBA" id="ARBA00081146"/>
    </source>
</evidence>
<gene>
    <name evidence="7" type="ORF">CF394_12395</name>
</gene>
<evidence type="ECO:0000256" key="5">
    <source>
        <dbReference type="ARBA" id="ARBA00081138"/>
    </source>
</evidence>
<name>A0A264W293_9BACL</name>
<protein>
    <recommendedName>
        <fullName evidence="4">Probable succinyl-CoA:3-ketoacid coenzyme A transferase subunit B</fullName>
    </recommendedName>
    <alternativeName>
        <fullName evidence="6">OXCT B</fullName>
    </alternativeName>
    <alternativeName>
        <fullName evidence="5">Succinyl-CoA:3-oxoacid CoA-transferase</fullName>
    </alternativeName>
</protein>
<dbReference type="RefSeq" id="WP_094944004.1">
    <property type="nucleotide sequence ID" value="NZ_NOKQ01000276.1"/>
</dbReference>
<dbReference type="SMART" id="SM00882">
    <property type="entry name" value="CoA_trans"/>
    <property type="match status" value="1"/>
</dbReference>
<dbReference type="EMBL" id="NOKQ01000276">
    <property type="protein sequence ID" value="OZS77167.1"/>
    <property type="molecule type" value="Genomic_DNA"/>
</dbReference>
<evidence type="ECO:0000256" key="4">
    <source>
        <dbReference type="ARBA" id="ARBA00072796"/>
    </source>
</evidence>
<proteinExistence type="inferred from homology"/>
<organism evidence="7 8">
    <name type="scientific">Tetzosporium hominis</name>
    <dbReference type="NCBI Taxonomy" id="2020506"/>
    <lineage>
        <taxon>Bacteria</taxon>
        <taxon>Bacillati</taxon>
        <taxon>Bacillota</taxon>
        <taxon>Bacilli</taxon>
        <taxon>Bacillales</taxon>
        <taxon>Caryophanaceae</taxon>
        <taxon>Tetzosporium</taxon>
    </lineage>
</organism>
<evidence type="ECO:0000256" key="3">
    <source>
        <dbReference type="ARBA" id="ARBA00065483"/>
    </source>
</evidence>
<dbReference type="PANTHER" id="PTHR13707:SF57">
    <property type="entry name" value="SUCCINYL-COA:3-KETOACID COENZYME A TRANSFERASE SUBUNIT B-RELATED"/>
    <property type="match status" value="1"/>
</dbReference>
<dbReference type="FunFam" id="3.40.1080.10:FF:000001">
    <property type="entry name" value="Succinyl-coa:3-ketoacid-coenzyme a transferase subunit b"/>
    <property type="match status" value="1"/>
</dbReference>
<dbReference type="PANTHER" id="PTHR13707">
    <property type="entry name" value="KETOACID-COENZYME A TRANSFERASE"/>
    <property type="match status" value="1"/>
</dbReference>
<reference evidence="7 8" key="1">
    <citation type="submission" date="2017-07" db="EMBL/GenBank/DDBJ databases">
        <title>Tetzosporium hominis gen.nov. sp.nov.</title>
        <authorList>
            <person name="Tetz G."/>
            <person name="Tetz V."/>
        </authorList>
    </citation>
    <scope>NUCLEOTIDE SEQUENCE [LARGE SCALE GENOMIC DNA]</scope>
    <source>
        <strain evidence="7 8">VT-49</strain>
    </source>
</reference>
<dbReference type="SUPFAM" id="SSF100950">
    <property type="entry name" value="NagB/RpiA/CoA transferase-like"/>
    <property type="match status" value="1"/>
</dbReference>
<comment type="subunit">
    <text evidence="3">Heterodimer of a subunit A and a subunit B.</text>
</comment>
<comment type="similarity">
    <text evidence="1">Belongs to the 3-oxoacid CoA-transferase subunit B family.</text>
</comment>
<dbReference type="GO" id="GO:0008410">
    <property type="term" value="F:CoA-transferase activity"/>
    <property type="evidence" value="ECO:0007669"/>
    <property type="project" value="InterPro"/>
</dbReference>
<dbReference type="InterPro" id="IPR004164">
    <property type="entry name" value="CoA_transf_AS"/>
</dbReference>
<comment type="caution">
    <text evidence="7">The sequence shown here is derived from an EMBL/GenBank/DDBJ whole genome shotgun (WGS) entry which is preliminary data.</text>
</comment>
<dbReference type="Pfam" id="PF01144">
    <property type="entry name" value="CoA_trans"/>
    <property type="match status" value="1"/>
</dbReference>
<dbReference type="Gene3D" id="3.40.1080.10">
    <property type="entry name" value="Glutaconate Coenzyme A-transferase"/>
    <property type="match status" value="1"/>
</dbReference>
<dbReference type="AlphaFoldDB" id="A0A264W293"/>
<keyword evidence="2 7" id="KW-0808">Transferase</keyword>
<dbReference type="InterPro" id="IPR037171">
    <property type="entry name" value="NagB/RpiA_transferase-like"/>
</dbReference>
<accession>A0A264W293</accession>
<dbReference type="InterPro" id="IPR012791">
    <property type="entry name" value="3-oxoacid_CoA-transf_B"/>
</dbReference>